<accession>A0AAE0DKT5</accession>
<evidence type="ECO:0000313" key="2">
    <source>
        <dbReference type="Proteomes" id="UP001276659"/>
    </source>
</evidence>
<dbReference type="InterPro" id="IPR050587">
    <property type="entry name" value="GNT1/Glycosyltrans_8"/>
</dbReference>
<comment type="caution">
    <text evidence="1">The sequence shown here is derived from an EMBL/GenBank/DDBJ whole genome shotgun (WGS) entry which is preliminary data.</text>
</comment>
<gene>
    <name evidence="1" type="ORF">OEA41_006301</name>
</gene>
<organism evidence="1 2">
    <name type="scientific">Lepraria neglecta</name>
    <dbReference type="NCBI Taxonomy" id="209136"/>
    <lineage>
        <taxon>Eukaryota</taxon>
        <taxon>Fungi</taxon>
        <taxon>Dikarya</taxon>
        <taxon>Ascomycota</taxon>
        <taxon>Pezizomycotina</taxon>
        <taxon>Lecanoromycetes</taxon>
        <taxon>OSLEUM clade</taxon>
        <taxon>Lecanoromycetidae</taxon>
        <taxon>Lecanorales</taxon>
        <taxon>Lecanorineae</taxon>
        <taxon>Stereocaulaceae</taxon>
        <taxon>Lepraria</taxon>
    </lineage>
</organism>
<dbReference type="SUPFAM" id="SSF53448">
    <property type="entry name" value="Nucleotide-diphospho-sugar transferases"/>
    <property type="match status" value="1"/>
</dbReference>
<dbReference type="AlphaFoldDB" id="A0AAE0DKT5"/>
<protein>
    <recommendedName>
        <fullName evidence="3">Glycosyltransferase family 8 protein</fullName>
    </recommendedName>
</protein>
<name>A0AAE0DKT5_9LECA</name>
<dbReference type="InterPro" id="IPR029044">
    <property type="entry name" value="Nucleotide-diphossugar_trans"/>
</dbReference>
<evidence type="ECO:0008006" key="3">
    <source>
        <dbReference type="Google" id="ProtNLM"/>
    </source>
</evidence>
<keyword evidence="2" id="KW-1185">Reference proteome</keyword>
<proteinExistence type="predicted"/>
<reference evidence="1" key="1">
    <citation type="submission" date="2022-11" db="EMBL/GenBank/DDBJ databases">
        <title>Chromosomal genome sequence assembly and mating type (MAT) locus characterization of the leprose asexual lichenized fungus Lepraria neglecta (Nyl.) Erichsen.</title>
        <authorList>
            <person name="Allen J.L."/>
            <person name="Pfeffer B."/>
        </authorList>
    </citation>
    <scope>NUCLEOTIDE SEQUENCE</scope>
    <source>
        <strain evidence="1">Allen 5258</strain>
    </source>
</reference>
<dbReference type="EMBL" id="JASNWA010000007">
    <property type="protein sequence ID" value="KAK3172975.1"/>
    <property type="molecule type" value="Genomic_DNA"/>
</dbReference>
<dbReference type="PANTHER" id="PTHR11183">
    <property type="entry name" value="GLYCOGENIN SUBFAMILY MEMBER"/>
    <property type="match status" value="1"/>
</dbReference>
<evidence type="ECO:0000313" key="1">
    <source>
        <dbReference type="EMBL" id="KAK3172975.1"/>
    </source>
</evidence>
<dbReference type="Proteomes" id="UP001276659">
    <property type="component" value="Unassembled WGS sequence"/>
</dbReference>
<sequence length="308" mass="35539">MSDLQKRAFAAFLEGFDNGKNYTTDEDDVYYVATRVLVYQLLHGPETRTLTSIPVVVLCTKDVAEHKRARLEKDGAIVTVVEDVEPAAWINETAQGQGVFTKLRMFEMTQYNKLLSLDADMLITRRLDGVFDDPGTQMRQVAQMGDRELPRLEPGEPVPPAGLEYMMAGQPQQSGHNKPYPPDPDNNWLCLGFFLFKPSQAMFDYYMALKGVEGRFDPRFPDQNMLTYAHREDGPMPWIRVDYRWTSTFPTFSDYLMGAASLHEKYWKPYTGLGDEERAIGNDKLHAMWWKVRWSIDAFYEERERNSS</sequence>
<dbReference type="Gene3D" id="3.90.550.10">
    <property type="entry name" value="Spore Coat Polysaccharide Biosynthesis Protein SpsA, Chain A"/>
    <property type="match status" value="1"/>
</dbReference>